<accession>A0AAD8PG52</accession>
<protein>
    <submittedName>
        <fullName evidence="1">AP2</fullName>
    </submittedName>
</protein>
<evidence type="ECO:0000313" key="1">
    <source>
        <dbReference type="EMBL" id="KAK1444840.1"/>
    </source>
</evidence>
<dbReference type="EMBL" id="JAVEPI010000001">
    <property type="protein sequence ID" value="KAK1444840.1"/>
    <property type="molecule type" value="Genomic_DNA"/>
</dbReference>
<proteinExistence type="predicted"/>
<keyword evidence="2" id="KW-1185">Reference proteome</keyword>
<comment type="caution">
    <text evidence="1">The sequence shown here is derived from an EMBL/GenBank/DDBJ whole genome shotgun (WGS) entry which is preliminary data.</text>
</comment>
<reference evidence="1" key="1">
    <citation type="submission" date="2023-08" db="EMBL/GenBank/DDBJ databases">
        <title>Draft sequence of the Babesia gibsoni genome.</title>
        <authorList>
            <person name="Yamagishi J.Y."/>
            <person name="Xuan X.X."/>
        </authorList>
    </citation>
    <scope>NUCLEOTIDE SEQUENCE</scope>
    <source>
        <strain evidence="1">Azabu</strain>
    </source>
</reference>
<evidence type="ECO:0000313" key="2">
    <source>
        <dbReference type="Proteomes" id="UP001230268"/>
    </source>
</evidence>
<name>A0AAD8PG52_BABGI</name>
<organism evidence="1 2">
    <name type="scientific">Babesia gibsoni</name>
    <dbReference type="NCBI Taxonomy" id="33632"/>
    <lineage>
        <taxon>Eukaryota</taxon>
        <taxon>Sar</taxon>
        <taxon>Alveolata</taxon>
        <taxon>Apicomplexa</taxon>
        <taxon>Aconoidasida</taxon>
        <taxon>Piroplasmida</taxon>
        <taxon>Babesiidae</taxon>
        <taxon>Babesia</taxon>
    </lineage>
</organism>
<gene>
    <name evidence="1" type="ORF">BgAZ_107460</name>
</gene>
<dbReference type="Gene3D" id="1.20.5.2050">
    <property type="match status" value="1"/>
</dbReference>
<dbReference type="Proteomes" id="UP001230268">
    <property type="component" value="Unassembled WGS sequence"/>
</dbReference>
<dbReference type="AlphaFoldDB" id="A0AAD8PG52"/>
<sequence length="274" mass="31636">MFRSFVSSMFGRGCSILGVQRIPTCIPPLSRSFLSPLISDSPPQSAAYKAPCISLPWMLMPLRGFAGRQRGLKRRKTKKEPRQIQQAVGRRLELFYPKKARRTRIRLVQNSRGNVIYDPVLHRFMVVYYKQGVQVFRQFRAKGSKFEIARSRALSFARQMAAEHLRRYASRPGMGPDLDPQPIGTNIINMDSKLQPDCNLSGVRGVFFDAKTGAWVAAYKDAGVRKYRLFPTKQLGFQTSYTQAIDFLRFCLYRNHQFLHRKTRTRKNRPTLKP</sequence>